<feature type="non-terminal residue" evidence="2">
    <location>
        <position position="1"/>
    </location>
</feature>
<evidence type="ECO:0000313" key="2">
    <source>
        <dbReference type="EMBL" id="KIK34284.1"/>
    </source>
</evidence>
<evidence type="ECO:0000313" key="3">
    <source>
        <dbReference type="Proteomes" id="UP000054485"/>
    </source>
</evidence>
<dbReference type="EMBL" id="KN835779">
    <property type="protein sequence ID" value="KIK34284.1"/>
    <property type="molecule type" value="Genomic_DNA"/>
</dbReference>
<accession>A0A0D0A816</accession>
<gene>
    <name evidence="2" type="ORF">CY34DRAFT_37007</name>
</gene>
<feature type="non-terminal residue" evidence="2">
    <location>
        <position position="101"/>
    </location>
</feature>
<feature type="domain" description="DUF6534" evidence="1">
    <location>
        <begin position="4"/>
        <end position="92"/>
    </location>
</feature>
<proteinExistence type="predicted"/>
<name>A0A0D0A816_9AGAM</name>
<dbReference type="InParanoid" id="A0A0D0A816"/>
<organism evidence="2 3">
    <name type="scientific">Suillus luteus UH-Slu-Lm8-n1</name>
    <dbReference type="NCBI Taxonomy" id="930992"/>
    <lineage>
        <taxon>Eukaryota</taxon>
        <taxon>Fungi</taxon>
        <taxon>Dikarya</taxon>
        <taxon>Basidiomycota</taxon>
        <taxon>Agaricomycotina</taxon>
        <taxon>Agaricomycetes</taxon>
        <taxon>Agaricomycetidae</taxon>
        <taxon>Boletales</taxon>
        <taxon>Suillineae</taxon>
        <taxon>Suillaceae</taxon>
        <taxon>Suillus</taxon>
    </lineage>
</organism>
<reference evidence="2 3" key="1">
    <citation type="submission" date="2014-04" db="EMBL/GenBank/DDBJ databases">
        <authorList>
            <consortium name="DOE Joint Genome Institute"/>
            <person name="Kuo A."/>
            <person name="Ruytinx J."/>
            <person name="Rineau F."/>
            <person name="Colpaert J."/>
            <person name="Kohler A."/>
            <person name="Nagy L.G."/>
            <person name="Floudas D."/>
            <person name="Copeland A."/>
            <person name="Barry K.W."/>
            <person name="Cichocki N."/>
            <person name="Veneault-Fourrey C."/>
            <person name="LaButti K."/>
            <person name="Lindquist E.A."/>
            <person name="Lipzen A."/>
            <person name="Lundell T."/>
            <person name="Morin E."/>
            <person name="Murat C."/>
            <person name="Sun H."/>
            <person name="Tunlid A."/>
            <person name="Henrissat B."/>
            <person name="Grigoriev I.V."/>
            <person name="Hibbett D.S."/>
            <person name="Martin F."/>
            <person name="Nordberg H.P."/>
            <person name="Cantor M.N."/>
            <person name="Hua S.X."/>
        </authorList>
    </citation>
    <scope>NUCLEOTIDE SEQUENCE [LARGE SCALE GENOMIC DNA]</scope>
    <source>
        <strain evidence="2 3">UH-Slu-Lm8-n1</strain>
    </source>
</reference>
<dbReference type="Proteomes" id="UP000054485">
    <property type="component" value="Unassembled WGS sequence"/>
</dbReference>
<reference evidence="3" key="2">
    <citation type="submission" date="2015-01" db="EMBL/GenBank/DDBJ databases">
        <title>Evolutionary Origins and Diversification of the Mycorrhizal Mutualists.</title>
        <authorList>
            <consortium name="DOE Joint Genome Institute"/>
            <consortium name="Mycorrhizal Genomics Consortium"/>
            <person name="Kohler A."/>
            <person name="Kuo A."/>
            <person name="Nagy L.G."/>
            <person name="Floudas D."/>
            <person name="Copeland A."/>
            <person name="Barry K.W."/>
            <person name="Cichocki N."/>
            <person name="Veneault-Fourrey C."/>
            <person name="LaButti K."/>
            <person name="Lindquist E.A."/>
            <person name="Lipzen A."/>
            <person name="Lundell T."/>
            <person name="Morin E."/>
            <person name="Murat C."/>
            <person name="Riley R."/>
            <person name="Ohm R."/>
            <person name="Sun H."/>
            <person name="Tunlid A."/>
            <person name="Henrissat B."/>
            <person name="Grigoriev I.V."/>
            <person name="Hibbett D.S."/>
            <person name="Martin F."/>
        </authorList>
    </citation>
    <scope>NUCLEOTIDE SEQUENCE [LARGE SCALE GENOMIC DNA]</scope>
    <source>
        <strain evidence="3">UH-Slu-Lm8-n1</strain>
    </source>
</reference>
<dbReference type="OrthoDB" id="2535105at2759"/>
<sequence>LGCSAINDVLIAGTLAYILYKHKTASPRTNQMITRLIIFCSQTGASSRTLTVVLTKIQWAICRFDISHLYMCFPIGGLYATCLLANFIARESYLQPRTVHE</sequence>
<protein>
    <recommendedName>
        <fullName evidence="1">DUF6534 domain-containing protein</fullName>
    </recommendedName>
</protein>
<dbReference type="AlphaFoldDB" id="A0A0D0A816"/>
<evidence type="ECO:0000259" key="1">
    <source>
        <dbReference type="Pfam" id="PF20152"/>
    </source>
</evidence>
<keyword evidence="3" id="KW-1185">Reference proteome</keyword>
<dbReference type="HOGENOM" id="CLU_2298510_0_0_1"/>
<dbReference type="Pfam" id="PF20152">
    <property type="entry name" value="DUF6534"/>
    <property type="match status" value="1"/>
</dbReference>
<dbReference type="InterPro" id="IPR045339">
    <property type="entry name" value="DUF6534"/>
</dbReference>